<dbReference type="RefSeq" id="WP_073096124.1">
    <property type="nucleotide sequence ID" value="NZ_FRCY01000012.1"/>
</dbReference>
<sequence>MKKFGNQSVSLNIKNTGTNRYASIIWKHDENLDKERFDISTGPLNKLTVPEIFEEINEPIDFIVNNDDEDHRITFEIIPNWENDLINIKIKKYPQIGDSILTKNEKEGFYVRIVGN</sequence>
<protein>
    <submittedName>
        <fullName evidence="1">Uncharacterized protein</fullName>
    </submittedName>
</protein>
<dbReference type="Proteomes" id="UP000184513">
    <property type="component" value="Unassembled WGS sequence"/>
</dbReference>
<accession>A0A1M7PZ49</accession>
<reference evidence="1 2" key="1">
    <citation type="submission" date="2016-11" db="EMBL/GenBank/DDBJ databases">
        <authorList>
            <person name="Jaros S."/>
            <person name="Januszkiewicz K."/>
            <person name="Wedrychowicz H."/>
        </authorList>
    </citation>
    <scope>NUCLEOTIDE SEQUENCE [LARGE SCALE GENOMIC DNA]</scope>
    <source>
        <strain evidence="1 2">CGMCC 1.6102</strain>
    </source>
</reference>
<evidence type="ECO:0000313" key="2">
    <source>
        <dbReference type="Proteomes" id="UP000184513"/>
    </source>
</evidence>
<dbReference type="AlphaFoldDB" id="A0A1M7PZ49"/>
<name>A0A1M7PZ49_9BACT</name>
<gene>
    <name evidence="1" type="ORF">SAMN04488057_11252</name>
</gene>
<evidence type="ECO:0000313" key="1">
    <source>
        <dbReference type="EMBL" id="SHN23041.1"/>
    </source>
</evidence>
<keyword evidence="2" id="KW-1185">Reference proteome</keyword>
<dbReference type="EMBL" id="FRCY01000012">
    <property type="protein sequence ID" value="SHN23041.1"/>
    <property type="molecule type" value="Genomic_DNA"/>
</dbReference>
<proteinExistence type="predicted"/>
<organism evidence="1 2">
    <name type="scientific">Cyclobacterium lianum</name>
    <dbReference type="NCBI Taxonomy" id="388280"/>
    <lineage>
        <taxon>Bacteria</taxon>
        <taxon>Pseudomonadati</taxon>
        <taxon>Bacteroidota</taxon>
        <taxon>Cytophagia</taxon>
        <taxon>Cytophagales</taxon>
        <taxon>Cyclobacteriaceae</taxon>
        <taxon>Cyclobacterium</taxon>
    </lineage>
</organism>